<accession>A0A0C3A7X7</accession>
<dbReference type="OrthoDB" id="10057496at2759"/>
<proteinExistence type="predicted"/>
<dbReference type="Gene3D" id="1.25.40.20">
    <property type="entry name" value="Ankyrin repeat-containing domain"/>
    <property type="match status" value="1"/>
</dbReference>
<gene>
    <name evidence="2" type="ORF">SCLCIDRAFT_123252</name>
</gene>
<dbReference type="PANTHER" id="PTHR24121">
    <property type="entry name" value="NO MECHANORECEPTOR POTENTIAL C, ISOFORM D-RELATED"/>
    <property type="match status" value="1"/>
</dbReference>
<name>A0A0C3A7X7_9AGAM</name>
<protein>
    <submittedName>
        <fullName evidence="2">Uncharacterized protein</fullName>
    </submittedName>
</protein>
<evidence type="ECO:0000256" key="1">
    <source>
        <dbReference type="SAM" id="MobiDB-lite"/>
    </source>
</evidence>
<dbReference type="EMBL" id="KN822057">
    <property type="protein sequence ID" value="KIM60957.1"/>
    <property type="molecule type" value="Genomic_DNA"/>
</dbReference>
<reference evidence="3" key="2">
    <citation type="submission" date="2015-01" db="EMBL/GenBank/DDBJ databases">
        <title>Evolutionary Origins and Diversification of the Mycorrhizal Mutualists.</title>
        <authorList>
            <consortium name="DOE Joint Genome Institute"/>
            <consortium name="Mycorrhizal Genomics Consortium"/>
            <person name="Kohler A."/>
            <person name="Kuo A."/>
            <person name="Nagy L.G."/>
            <person name="Floudas D."/>
            <person name="Copeland A."/>
            <person name="Barry K.W."/>
            <person name="Cichocki N."/>
            <person name="Veneault-Fourrey C."/>
            <person name="LaButti K."/>
            <person name="Lindquist E.A."/>
            <person name="Lipzen A."/>
            <person name="Lundell T."/>
            <person name="Morin E."/>
            <person name="Murat C."/>
            <person name="Riley R."/>
            <person name="Ohm R."/>
            <person name="Sun H."/>
            <person name="Tunlid A."/>
            <person name="Henrissat B."/>
            <person name="Grigoriev I.V."/>
            <person name="Hibbett D.S."/>
            <person name="Martin F."/>
        </authorList>
    </citation>
    <scope>NUCLEOTIDE SEQUENCE [LARGE SCALE GENOMIC DNA]</scope>
    <source>
        <strain evidence="3">Foug A</strain>
    </source>
</reference>
<dbReference type="InterPro" id="IPR036770">
    <property type="entry name" value="Ankyrin_rpt-contain_sf"/>
</dbReference>
<dbReference type="Proteomes" id="UP000053989">
    <property type="component" value="Unassembled WGS sequence"/>
</dbReference>
<dbReference type="SUPFAM" id="SSF48403">
    <property type="entry name" value="Ankyrin repeat"/>
    <property type="match status" value="1"/>
</dbReference>
<dbReference type="SMART" id="SM00248">
    <property type="entry name" value="ANK"/>
    <property type="match status" value="2"/>
</dbReference>
<organism evidence="2 3">
    <name type="scientific">Scleroderma citrinum Foug A</name>
    <dbReference type="NCBI Taxonomy" id="1036808"/>
    <lineage>
        <taxon>Eukaryota</taxon>
        <taxon>Fungi</taxon>
        <taxon>Dikarya</taxon>
        <taxon>Basidiomycota</taxon>
        <taxon>Agaricomycotina</taxon>
        <taxon>Agaricomycetes</taxon>
        <taxon>Agaricomycetidae</taxon>
        <taxon>Boletales</taxon>
        <taxon>Sclerodermatineae</taxon>
        <taxon>Sclerodermataceae</taxon>
        <taxon>Scleroderma</taxon>
    </lineage>
</organism>
<keyword evidence="3" id="KW-1185">Reference proteome</keyword>
<evidence type="ECO:0000313" key="3">
    <source>
        <dbReference type="Proteomes" id="UP000053989"/>
    </source>
</evidence>
<dbReference type="Pfam" id="PF12796">
    <property type="entry name" value="Ank_2"/>
    <property type="match status" value="1"/>
</dbReference>
<dbReference type="FunCoup" id="A0A0C3A7X7">
    <property type="interactions" value="31"/>
</dbReference>
<evidence type="ECO:0000313" key="2">
    <source>
        <dbReference type="EMBL" id="KIM60957.1"/>
    </source>
</evidence>
<dbReference type="InParanoid" id="A0A0C3A7X7"/>
<dbReference type="AlphaFoldDB" id="A0A0C3A7X7"/>
<reference evidence="2 3" key="1">
    <citation type="submission" date="2014-04" db="EMBL/GenBank/DDBJ databases">
        <authorList>
            <consortium name="DOE Joint Genome Institute"/>
            <person name="Kuo A."/>
            <person name="Kohler A."/>
            <person name="Nagy L.G."/>
            <person name="Floudas D."/>
            <person name="Copeland A."/>
            <person name="Barry K.W."/>
            <person name="Cichocki N."/>
            <person name="Veneault-Fourrey C."/>
            <person name="LaButti K."/>
            <person name="Lindquist E.A."/>
            <person name="Lipzen A."/>
            <person name="Lundell T."/>
            <person name="Morin E."/>
            <person name="Murat C."/>
            <person name="Sun H."/>
            <person name="Tunlid A."/>
            <person name="Henrissat B."/>
            <person name="Grigoriev I.V."/>
            <person name="Hibbett D.S."/>
            <person name="Martin F."/>
            <person name="Nordberg H.P."/>
            <person name="Cantor M.N."/>
            <person name="Hua S.X."/>
        </authorList>
    </citation>
    <scope>NUCLEOTIDE SEQUENCE [LARGE SCALE GENOMIC DNA]</scope>
    <source>
        <strain evidence="2 3">Foug A</strain>
    </source>
</reference>
<dbReference type="STRING" id="1036808.A0A0C3A7X7"/>
<dbReference type="InterPro" id="IPR002110">
    <property type="entry name" value="Ankyrin_rpt"/>
</dbReference>
<feature type="region of interest" description="Disordered" evidence="1">
    <location>
        <begin position="171"/>
        <end position="203"/>
    </location>
</feature>
<sequence length="203" mass="22233">MSTTTDSRPTPSLEDREDLLLSCRYGDLEDVQAFVVKYGTLPLSDTHDEHGNTVLHMTCGNGHVDILQYILPLVPSPLIAKQNDSGSTPLHWAAVNRHLVIAQKLVQFPGGPGVILIDIKNTAGRSPLAEAEMAEWDEGARWLVQVMDLDEVKEEEGDEQVDPSRTVEIEIQDAEGQVAKMKIDGTPQPSSEEPAPTGEQKSQ</sequence>
<dbReference type="HOGENOM" id="CLU_000134_20_1_1"/>
<dbReference type="PANTHER" id="PTHR24121:SF23">
    <property type="entry name" value="NO MECHANORECEPTOR POTENTIAL C, ISOFORM H"/>
    <property type="match status" value="1"/>
</dbReference>